<dbReference type="GO" id="GO:0000723">
    <property type="term" value="P:telomere maintenance"/>
    <property type="evidence" value="ECO:0007669"/>
    <property type="project" value="InterPro"/>
</dbReference>
<keyword evidence="1" id="KW-0547">Nucleotide-binding</keyword>
<dbReference type="AlphaFoldDB" id="A0A9N9EZ67"/>
<protein>
    <recommendedName>
        <fullName evidence="1">ATP-dependent DNA helicase</fullName>
        <ecNumber evidence="1">5.6.2.3</ecNumber>
    </recommendedName>
</protein>
<evidence type="ECO:0000313" key="3">
    <source>
        <dbReference type="EMBL" id="CAG8693793.1"/>
    </source>
</evidence>
<dbReference type="InterPro" id="IPR010285">
    <property type="entry name" value="DNA_helicase_pif1-like_DEAD"/>
</dbReference>
<dbReference type="OrthoDB" id="1884788at2759"/>
<dbReference type="GO" id="GO:0043139">
    <property type="term" value="F:5'-3' DNA helicase activity"/>
    <property type="evidence" value="ECO:0007669"/>
    <property type="project" value="UniProtKB-EC"/>
</dbReference>
<evidence type="ECO:0000256" key="1">
    <source>
        <dbReference type="RuleBase" id="RU363044"/>
    </source>
</evidence>
<gene>
    <name evidence="3" type="ORF">CPELLU_LOCUS11448</name>
</gene>
<dbReference type="Proteomes" id="UP000789759">
    <property type="component" value="Unassembled WGS sequence"/>
</dbReference>
<evidence type="ECO:0000313" key="4">
    <source>
        <dbReference type="Proteomes" id="UP000789759"/>
    </source>
</evidence>
<comment type="cofactor">
    <cofactor evidence="1">
        <name>Mg(2+)</name>
        <dbReference type="ChEBI" id="CHEBI:18420"/>
    </cofactor>
</comment>
<dbReference type="GO" id="GO:0006310">
    <property type="term" value="P:DNA recombination"/>
    <property type="evidence" value="ECO:0007669"/>
    <property type="project" value="UniProtKB-KW"/>
</dbReference>
<sequence>MAPNRKKLFNRHIANIEDELIDLLGPSVKKLEKFVNDDENEQLEAEEKEIHENWMILAEMGPNAIVDNSSDLGLRNIDRNYNWTKDVKQHYPNLNLADVDTFVWQACNEANSTKTLDANTIDYQTLNEIQMKIFKRFEFHYNSIIIDSNTIPLRVIIMGTAGTGKSYLINAIQQRLQEIAKRNRIDSSPVIVLAPTGVAAFNIHGTTIHSALSLPVNCNNFDINGECLKQLQKKLNGVKYIIIDEKSMVRHRMLTLIDMRLRQAFPENQNQPFGSQLVILVGDFGQLPPVLDKPMYAQDHCHDLLSNDGIASYRQFQEVYQLDIVQCQAGDSEEQCRFRNILLQLRDGDSTIEDWNMLSIHFKGSPSVLPMDIEQFSNITCILPLKSEVNEININKLRLLNNPITRIHAVHTGGIEAFKADLDVAKGLKSQILLARGARVMLRANLCVELGLVNGAIGTVHNILFEKDQGLPSLPVAVFVEFDDYNGSAFVSTAGTCSRLQIPLNLAWAITVHKGQGLTLANAMINLGKKEFASGLSFVAISRVYTLNNILFDPFSFERLQRIKQCKRIQERKDEERRLISMIT</sequence>
<keyword evidence="1" id="KW-0233">DNA recombination</keyword>
<keyword evidence="1" id="KW-0234">DNA repair</keyword>
<accession>A0A9N9EZ67</accession>
<dbReference type="PANTHER" id="PTHR47642">
    <property type="entry name" value="ATP-DEPENDENT DNA HELICASE"/>
    <property type="match status" value="1"/>
</dbReference>
<reference evidence="3" key="1">
    <citation type="submission" date="2021-06" db="EMBL/GenBank/DDBJ databases">
        <authorList>
            <person name="Kallberg Y."/>
            <person name="Tangrot J."/>
            <person name="Rosling A."/>
        </authorList>
    </citation>
    <scope>NUCLEOTIDE SEQUENCE</scope>
    <source>
        <strain evidence="3">FL966</strain>
    </source>
</reference>
<dbReference type="Pfam" id="PF05970">
    <property type="entry name" value="PIF1"/>
    <property type="match status" value="1"/>
</dbReference>
<dbReference type="CDD" id="cd18809">
    <property type="entry name" value="SF1_C_RecD"/>
    <property type="match status" value="1"/>
</dbReference>
<dbReference type="EMBL" id="CAJVQA010010162">
    <property type="protein sequence ID" value="CAG8693793.1"/>
    <property type="molecule type" value="Genomic_DNA"/>
</dbReference>
<feature type="domain" description="DNA helicase Pif1-like DEAD-box helicase" evidence="2">
    <location>
        <begin position="152"/>
        <end position="351"/>
    </location>
</feature>
<dbReference type="InterPro" id="IPR027417">
    <property type="entry name" value="P-loop_NTPase"/>
</dbReference>
<dbReference type="Gene3D" id="2.30.30.940">
    <property type="match status" value="1"/>
</dbReference>
<keyword evidence="4" id="KW-1185">Reference proteome</keyword>
<comment type="catalytic activity">
    <reaction evidence="1">
        <text>ATP + H2O = ADP + phosphate + H(+)</text>
        <dbReference type="Rhea" id="RHEA:13065"/>
        <dbReference type="ChEBI" id="CHEBI:15377"/>
        <dbReference type="ChEBI" id="CHEBI:15378"/>
        <dbReference type="ChEBI" id="CHEBI:30616"/>
        <dbReference type="ChEBI" id="CHEBI:43474"/>
        <dbReference type="ChEBI" id="CHEBI:456216"/>
        <dbReference type="EC" id="5.6.2.3"/>
    </reaction>
</comment>
<dbReference type="InterPro" id="IPR051055">
    <property type="entry name" value="PIF1_helicase"/>
</dbReference>
<name>A0A9N9EZ67_9GLOM</name>
<keyword evidence="1" id="KW-0227">DNA damage</keyword>
<dbReference type="GO" id="GO:0006281">
    <property type="term" value="P:DNA repair"/>
    <property type="evidence" value="ECO:0007669"/>
    <property type="project" value="UniProtKB-KW"/>
</dbReference>
<dbReference type="SUPFAM" id="SSF52540">
    <property type="entry name" value="P-loop containing nucleoside triphosphate hydrolases"/>
    <property type="match status" value="2"/>
</dbReference>
<comment type="similarity">
    <text evidence="1">Belongs to the helicase family.</text>
</comment>
<keyword evidence="1" id="KW-0067">ATP-binding</keyword>
<dbReference type="GO" id="GO:0016787">
    <property type="term" value="F:hydrolase activity"/>
    <property type="evidence" value="ECO:0007669"/>
    <property type="project" value="UniProtKB-KW"/>
</dbReference>
<keyword evidence="1" id="KW-0347">Helicase</keyword>
<comment type="caution">
    <text evidence="3">The sequence shown here is derived from an EMBL/GenBank/DDBJ whole genome shotgun (WGS) entry which is preliminary data.</text>
</comment>
<evidence type="ECO:0000259" key="2">
    <source>
        <dbReference type="Pfam" id="PF05970"/>
    </source>
</evidence>
<dbReference type="Gene3D" id="3.40.50.300">
    <property type="entry name" value="P-loop containing nucleotide triphosphate hydrolases"/>
    <property type="match status" value="2"/>
</dbReference>
<proteinExistence type="inferred from homology"/>
<keyword evidence="1" id="KW-0378">Hydrolase</keyword>
<dbReference type="GO" id="GO:0005524">
    <property type="term" value="F:ATP binding"/>
    <property type="evidence" value="ECO:0007669"/>
    <property type="project" value="UniProtKB-KW"/>
</dbReference>
<organism evidence="3 4">
    <name type="scientific">Cetraspora pellucida</name>
    <dbReference type="NCBI Taxonomy" id="1433469"/>
    <lineage>
        <taxon>Eukaryota</taxon>
        <taxon>Fungi</taxon>
        <taxon>Fungi incertae sedis</taxon>
        <taxon>Mucoromycota</taxon>
        <taxon>Glomeromycotina</taxon>
        <taxon>Glomeromycetes</taxon>
        <taxon>Diversisporales</taxon>
        <taxon>Gigasporaceae</taxon>
        <taxon>Cetraspora</taxon>
    </lineage>
</organism>
<dbReference type="EC" id="5.6.2.3" evidence="1"/>